<gene>
    <name evidence="1" type="ORF">O6H91_03G009100</name>
</gene>
<protein>
    <submittedName>
        <fullName evidence="1">Uncharacterized protein</fullName>
    </submittedName>
</protein>
<accession>A0ACC2E3X3</accession>
<evidence type="ECO:0000313" key="2">
    <source>
        <dbReference type="Proteomes" id="UP001162992"/>
    </source>
</evidence>
<dbReference type="Proteomes" id="UP001162992">
    <property type="component" value="Chromosome 3"/>
</dbReference>
<organism evidence="1 2">
    <name type="scientific">Diphasiastrum complanatum</name>
    <name type="common">Issler's clubmoss</name>
    <name type="synonym">Lycopodium complanatum</name>
    <dbReference type="NCBI Taxonomy" id="34168"/>
    <lineage>
        <taxon>Eukaryota</taxon>
        <taxon>Viridiplantae</taxon>
        <taxon>Streptophyta</taxon>
        <taxon>Embryophyta</taxon>
        <taxon>Tracheophyta</taxon>
        <taxon>Lycopodiopsida</taxon>
        <taxon>Lycopodiales</taxon>
        <taxon>Lycopodiaceae</taxon>
        <taxon>Lycopodioideae</taxon>
        <taxon>Diphasiastrum</taxon>
    </lineage>
</organism>
<name>A0ACC2E3X3_DIPCM</name>
<sequence length="106" mass="12378">MRNYCIIHKMCSARELINNKKKYNSHSKGYPMQRSENGVLYTQGGRPMKGILLESAPQMHLQQRSHTIQGETFFLAAHVSHQCSENLFWILLQKSVFHELFRFSHG</sequence>
<proteinExistence type="predicted"/>
<comment type="caution">
    <text evidence="1">The sequence shown here is derived from an EMBL/GenBank/DDBJ whole genome shotgun (WGS) entry which is preliminary data.</text>
</comment>
<evidence type="ECO:0000313" key="1">
    <source>
        <dbReference type="EMBL" id="KAJ7560987.1"/>
    </source>
</evidence>
<keyword evidence="2" id="KW-1185">Reference proteome</keyword>
<dbReference type="EMBL" id="CM055094">
    <property type="protein sequence ID" value="KAJ7560987.1"/>
    <property type="molecule type" value="Genomic_DNA"/>
</dbReference>
<reference evidence="2" key="1">
    <citation type="journal article" date="2024" name="Proc. Natl. Acad. Sci. U.S.A.">
        <title>Extraordinary preservation of gene collinearity over three hundred million years revealed in homosporous lycophytes.</title>
        <authorList>
            <person name="Li C."/>
            <person name="Wickell D."/>
            <person name="Kuo L.Y."/>
            <person name="Chen X."/>
            <person name="Nie B."/>
            <person name="Liao X."/>
            <person name="Peng D."/>
            <person name="Ji J."/>
            <person name="Jenkins J."/>
            <person name="Williams M."/>
            <person name="Shu S."/>
            <person name="Plott C."/>
            <person name="Barry K."/>
            <person name="Rajasekar S."/>
            <person name="Grimwood J."/>
            <person name="Han X."/>
            <person name="Sun S."/>
            <person name="Hou Z."/>
            <person name="He W."/>
            <person name="Dai G."/>
            <person name="Sun C."/>
            <person name="Schmutz J."/>
            <person name="Leebens-Mack J.H."/>
            <person name="Li F.W."/>
            <person name="Wang L."/>
        </authorList>
    </citation>
    <scope>NUCLEOTIDE SEQUENCE [LARGE SCALE GENOMIC DNA]</scope>
    <source>
        <strain evidence="2">cv. PW_Plant_1</strain>
    </source>
</reference>